<dbReference type="HOGENOM" id="CLU_2251988_0_0_1"/>
<reference evidence="2" key="1">
    <citation type="submission" date="2014-02" db="EMBL/GenBank/DDBJ databases">
        <title>The Genome Sequence of Trichophyton rubrum (morphotype fischeri) CBS 288.86.</title>
        <authorList>
            <consortium name="The Broad Institute Genomics Platform"/>
            <person name="Cuomo C.A."/>
            <person name="White T.C."/>
            <person name="Graser Y."/>
            <person name="Martinez-Rossi N."/>
            <person name="Heitman J."/>
            <person name="Young S.K."/>
            <person name="Zeng Q."/>
            <person name="Gargeya S."/>
            <person name="Abouelleil A."/>
            <person name="Alvarado L."/>
            <person name="Chapman S.B."/>
            <person name="Gainer-Dewar J."/>
            <person name="Goldberg J."/>
            <person name="Griggs A."/>
            <person name="Gujja S."/>
            <person name="Hansen M."/>
            <person name="Howarth C."/>
            <person name="Imamovic A."/>
            <person name="Larimer J."/>
            <person name="Martinez D."/>
            <person name="Murphy C."/>
            <person name="Pearson M.D."/>
            <person name="Persinoti G."/>
            <person name="Poon T."/>
            <person name="Priest M."/>
            <person name="Roberts A.D."/>
            <person name="Saif S."/>
            <person name="Shea T.D."/>
            <person name="Sykes S.N."/>
            <person name="Wortman J."/>
            <person name="Nusbaum C."/>
            <person name="Birren B."/>
        </authorList>
    </citation>
    <scope>NUCLEOTIDE SEQUENCE [LARGE SCALE GENOMIC DNA]</scope>
    <source>
        <strain evidence="2">CBS 288.86</strain>
    </source>
</reference>
<sequence>MSHIVARTEERRMLPGRRRAGSSPFALEAVRCETRQGAKAKETKRDKDLRRRMLHGCEQMRPSLVSILQIWRTEIGSLYIRGQYCFLPQVFVRTKLAWPQVNWL</sequence>
<feature type="compositionally biased region" description="Basic and acidic residues" evidence="1">
    <location>
        <begin position="1"/>
        <end position="13"/>
    </location>
</feature>
<feature type="region of interest" description="Disordered" evidence="1">
    <location>
        <begin position="1"/>
        <end position="20"/>
    </location>
</feature>
<evidence type="ECO:0000313" key="2">
    <source>
        <dbReference type="EMBL" id="EZF49235.1"/>
    </source>
</evidence>
<dbReference type="EMBL" id="KK207908">
    <property type="protein sequence ID" value="EZF49235.1"/>
    <property type="molecule type" value="Genomic_DNA"/>
</dbReference>
<dbReference type="AlphaFoldDB" id="A0A022VT42"/>
<evidence type="ECO:0000256" key="1">
    <source>
        <dbReference type="SAM" id="MobiDB-lite"/>
    </source>
</evidence>
<accession>A0A022VT42</accession>
<organism evidence="2">
    <name type="scientific">Trichophyton rubrum CBS 288.86</name>
    <dbReference type="NCBI Taxonomy" id="1215330"/>
    <lineage>
        <taxon>Eukaryota</taxon>
        <taxon>Fungi</taxon>
        <taxon>Dikarya</taxon>
        <taxon>Ascomycota</taxon>
        <taxon>Pezizomycotina</taxon>
        <taxon>Eurotiomycetes</taxon>
        <taxon>Eurotiomycetidae</taxon>
        <taxon>Onygenales</taxon>
        <taxon>Arthrodermataceae</taxon>
        <taxon>Trichophyton</taxon>
    </lineage>
</organism>
<dbReference type="Proteomes" id="UP000023758">
    <property type="component" value="Unassembled WGS sequence"/>
</dbReference>
<gene>
    <name evidence="2" type="ORF">H103_07214</name>
</gene>
<name>A0A022VT42_TRIRU</name>
<protein>
    <submittedName>
        <fullName evidence="2">Uncharacterized protein</fullName>
    </submittedName>
</protein>
<proteinExistence type="predicted"/>